<accession>A0A815ZG81</accession>
<dbReference type="AlphaFoldDB" id="A0A815ZG81"/>
<comment type="caution">
    <text evidence="2">The sequence shown here is derived from an EMBL/GenBank/DDBJ whole genome shotgun (WGS) entry which is preliminary data.</text>
</comment>
<organism evidence="2 3">
    <name type="scientific">Rotaria sordida</name>
    <dbReference type="NCBI Taxonomy" id="392033"/>
    <lineage>
        <taxon>Eukaryota</taxon>
        <taxon>Metazoa</taxon>
        <taxon>Spiralia</taxon>
        <taxon>Gnathifera</taxon>
        <taxon>Rotifera</taxon>
        <taxon>Eurotatoria</taxon>
        <taxon>Bdelloidea</taxon>
        <taxon>Philodinida</taxon>
        <taxon>Philodinidae</taxon>
        <taxon>Rotaria</taxon>
    </lineage>
</organism>
<gene>
    <name evidence="2" type="ORF">SEV965_LOCUS39961</name>
</gene>
<dbReference type="Proteomes" id="UP000663889">
    <property type="component" value="Unassembled WGS sequence"/>
</dbReference>
<name>A0A815ZG81_9BILA</name>
<sequence>MFGPPPTTYPNMPSSQYLPPTTISNSNTQPIVNPTSTSPPSSINQPSGFIVAGDEFDGDGCCINDEFIGAGD</sequence>
<feature type="region of interest" description="Disordered" evidence="1">
    <location>
        <begin position="1"/>
        <end position="46"/>
    </location>
</feature>
<proteinExistence type="predicted"/>
<evidence type="ECO:0000256" key="1">
    <source>
        <dbReference type="SAM" id="MobiDB-lite"/>
    </source>
</evidence>
<feature type="non-terminal residue" evidence="2">
    <location>
        <position position="72"/>
    </location>
</feature>
<feature type="compositionally biased region" description="Low complexity" evidence="1">
    <location>
        <begin position="30"/>
        <end position="46"/>
    </location>
</feature>
<reference evidence="2" key="1">
    <citation type="submission" date="2021-02" db="EMBL/GenBank/DDBJ databases">
        <authorList>
            <person name="Nowell W R."/>
        </authorList>
    </citation>
    <scope>NUCLEOTIDE SEQUENCE</scope>
</reference>
<dbReference type="EMBL" id="CAJNOU010019991">
    <property type="protein sequence ID" value="CAF1584212.1"/>
    <property type="molecule type" value="Genomic_DNA"/>
</dbReference>
<evidence type="ECO:0000313" key="2">
    <source>
        <dbReference type="EMBL" id="CAF1584212.1"/>
    </source>
</evidence>
<evidence type="ECO:0000313" key="3">
    <source>
        <dbReference type="Proteomes" id="UP000663889"/>
    </source>
</evidence>
<protein>
    <submittedName>
        <fullName evidence="2">Uncharacterized protein</fullName>
    </submittedName>
</protein>
<feature type="compositionally biased region" description="Polar residues" evidence="1">
    <location>
        <begin position="9"/>
        <end position="29"/>
    </location>
</feature>